<comment type="caution">
    <text evidence="2">The sequence shown here is derived from an EMBL/GenBank/DDBJ whole genome shotgun (WGS) entry which is preliminary data.</text>
</comment>
<evidence type="ECO:0000313" key="2">
    <source>
        <dbReference type="EMBL" id="NMG76770.1"/>
    </source>
</evidence>
<accession>A0ABX1QFL3</accession>
<keyword evidence="1" id="KW-0732">Signal</keyword>
<evidence type="ECO:0000256" key="1">
    <source>
        <dbReference type="SAM" id="SignalP"/>
    </source>
</evidence>
<dbReference type="RefSeq" id="WP_169261910.1">
    <property type="nucleotide sequence ID" value="NZ_WTVQ01000040.1"/>
</dbReference>
<gene>
    <name evidence="2" type="ORF">GPA25_18595</name>
</gene>
<name>A0ABX1QFL3_9RHOO</name>
<organism evidence="2 3">
    <name type="scientific">Aromatoleum diolicum</name>
    <dbReference type="NCBI Taxonomy" id="75796"/>
    <lineage>
        <taxon>Bacteria</taxon>
        <taxon>Pseudomonadati</taxon>
        <taxon>Pseudomonadota</taxon>
        <taxon>Betaproteobacteria</taxon>
        <taxon>Rhodocyclales</taxon>
        <taxon>Rhodocyclaceae</taxon>
        <taxon>Aromatoleum</taxon>
    </lineage>
</organism>
<protein>
    <submittedName>
        <fullName evidence="2">Uncharacterized protein</fullName>
    </submittedName>
</protein>
<proteinExistence type="predicted"/>
<feature type="chain" id="PRO_5045971715" evidence="1">
    <location>
        <begin position="22"/>
        <end position="74"/>
    </location>
</feature>
<feature type="signal peptide" evidence="1">
    <location>
        <begin position="1"/>
        <end position="21"/>
    </location>
</feature>
<reference evidence="2 3" key="1">
    <citation type="submission" date="2019-12" db="EMBL/GenBank/DDBJ databases">
        <title>Comparative genomics gives insights into the taxonomy of the Azoarcus-Aromatoleum group and reveals separate origins of nif in the plant-associated Azoarcus and non-plant-associated Aromatoleum sub-groups.</title>
        <authorList>
            <person name="Lafos M."/>
            <person name="Maluk M."/>
            <person name="Batista M."/>
            <person name="Junghare M."/>
            <person name="Carmona M."/>
            <person name="Faoro H."/>
            <person name="Cruz L.M."/>
            <person name="Battistoni F."/>
            <person name="De Souza E."/>
            <person name="Pedrosa F."/>
            <person name="Chen W.-M."/>
            <person name="Poole P.S."/>
            <person name="Dixon R.A."/>
            <person name="James E.K."/>
        </authorList>
    </citation>
    <scope>NUCLEOTIDE SEQUENCE [LARGE SCALE GENOMIC DNA]</scope>
    <source>
        <strain evidence="2 3">22Lin</strain>
    </source>
</reference>
<dbReference type="Proteomes" id="UP000648984">
    <property type="component" value="Unassembled WGS sequence"/>
</dbReference>
<keyword evidence="3" id="KW-1185">Reference proteome</keyword>
<sequence>MNRNRRLTLAALALSGLGAAAFTVVTVKDQTYVPSADYVPEGDSNREVAVVYYSRSGHGRIIRATVPDDFSLAR</sequence>
<evidence type="ECO:0000313" key="3">
    <source>
        <dbReference type="Proteomes" id="UP000648984"/>
    </source>
</evidence>
<dbReference type="EMBL" id="WTVQ01000040">
    <property type="protein sequence ID" value="NMG76770.1"/>
    <property type="molecule type" value="Genomic_DNA"/>
</dbReference>